<evidence type="ECO:0000256" key="7">
    <source>
        <dbReference type="ARBA" id="ARBA00022741"/>
    </source>
</evidence>
<dbReference type="GO" id="GO:0018444">
    <property type="term" value="C:translation release factor complex"/>
    <property type="evidence" value="ECO:0007669"/>
    <property type="project" value="UniProtKB-ARBA"/>
</dbReference>
<comment type="subcellular location">
    <subcellularLocation>
        <location evidence="1">Cytoplasm</location>
    </subcellularLocation>
</comment>
<dbReference type="InterPro" id="IPR050100">
    <property type="entry name" value="TRAFAC_GTPase_members"/>
</dbReference>
<evidence type="ECO:0000259" key="15">
    <source>
        <dbReference type="PROSITE" id="PS51722"/>
    </source>
</evidence>
<gene>
    <name evidence="16" type="primary">SUP35</name>
    <name evidence="16" type="ORF">H4R34_002210</name>
</gene>
<dbReference type="FunFam" id="2.40.30.10:FF:000017">
    <property type="entry name" value="Eukaryotic peptide chain release factor GTP-binding subunit"/>
    <property type="match status" value="1"/>
</dbReference>
<keyword evidence="7" id="KW-0547">Nucleotide-binding</keyword>
<name>A0A9W8B371_9FUNG</name>
<dbReference type="SUPFAM" id="SSF52540">
    <property type="entry name" value="P-loop containing nucleoside triphosphate hydrolases"/>
    <property type="match status" value="1"/>
</dbReference>
<dbReference type="CDD" id="cd04089">
    <property type="entry name" value="eRF3_II"/>
    <property type="match status" value="1"/>
</dbReference>
<dbReference type="GO" id="GO:0003747">
    <property type="term" value="F:translation release factor activity"/>
    <property type="evidence" value="ECO:0007669"/>
    <property type="project" value="InterPro"/>
</dbReference>
<dbReference type="Pfam" id="PF22594">
    <property type="entry name" value="GTP-eEF1A_C"/>
    <property type="match status" value="1"/>
</dbReference>
<dbReference type="FunFam" id="3.40.50.300:FF:000503">
    <property type="entry name" value="Peptide chain release factor subunit 3"/>
    <property type="match status" value="1"/>
</dbReference>
<dbReference type="InterPro" id="IPR054696">
    <property type="entry name" value="GTP-eEF1A_C"/>
</dbReference>
<evidence type="ECO:0000313" key="16">
    <source>
        <dbReference type="EMBL" id="KAJ1981108.1"/>
    </source>
</evidence>
<keyword evidence="6" id="KW-0677">Repeat</keyword>
<dbReference type="Gene3D" id="3.40.50.300">
    <property type="entry name" value="P-loop containing nucleotide triphosphate hydrolases"/>
    <property type="match status" value="1"/>
</dbReference>
<dbReference type="Gene3D" id="2.40.30.10">
    <property type="entry name" value="Translation factors"/>
    <property type="match status" value="2"/>
</dbReference>
<dbReference type="GO" id="GO:0000288">
    <property type="term" value="P:nuclear-transcribed mRNA catabolic process, deadenylation-dependent decay"/>
    <property type="evidence" value="ECO:0007669"/>
    <property type="project" value="InterPro"/>
</dbReference>
<keyword evidence="4" id="KW-0963">Cytoplasm</keyword>
<evidence type="ECO:0000256" key="4">
    <source>
        <dbReference type="ARBA" id="ARBA00022490"/>
    </source>
</evidence>
<dbReference type="InterPro" id="IPR004161">
    <property type="entry name" value="EFTu-like_2"/>
</dbReference>
<evidence type="ECO:0000256" key="2">
    <source>
        <dbReference type="ARBA" id="ARBA00007249"/>
    </source>
</evidence>
<feature type="region of interest" description="Disordered" evidence="14">
    <location>
        <begin position="1"/>
        <end position="94"/>
    </location>
</feature>
<reference evidence="16" key="1">
    <citation type="submission" date="2022-07" db="EMBL/GenBank/DDBJ databases">
        <title>Phylogenomic reconstructions and comparative analyses of Kickxellomycotina fungi.</title>
        <authorList>
            <person name="Reynolds N.K."/>
            <person name="Stajich J.E."/>
            <person name="Barry K."/>
            <person name="Grigoriev I.V."/>
            <person name="Crous P."/>
            <person name="Smith M.E."/>
        </authorList>
    </citation>
    <scope>NUCLEOTIDE SEQUENCE</scope>
    <source>
        <strain evidence="16">RSA 567</strain>
    </source>
</reference>
<dbReference type="GO" id="GO:0005829">
    <property type="term" value="C:cytosol"/>
    <property type="evidence" value="ECO:0007669"/>
    <property type="project" value="GOC"/>
</dbReference>
<dbReference type="Pfam" id="PF00009">
    <property type="entry name" value="GTP_EFTU"/>
    <property type="match status" value="1"/>
</dbReference>
<comment type="caution">
    <text evidence="16">The sequence shown here is derived from an EMBL/GenBank/DDBJ whole genome shotgun (WGS) entry which is preliminary data.</text>
</comment>
<comment type="similarity">
    <text evidence="2">Belongs to the TRAFAC class translation factor GTPase superfamily. Classic translation factor GTPase family. EF-Tu/EF-1A subfamily.</text>
</comment>
<protein>
    <recommendedName>
        <fullName evidence="3">Eukaryotic peptide chain release factor GTP-binding subunit</fullName>
    </recommendedName>
    <alternativeName>
        <fullName evidence="13">ERF-3</fullName>
    </alternativeName>
    <alternativeName>
        <fullName evidence="12">ERF2</fullName>
    </alternativeName>
    <alternativeName>
        <fullName evidence="10">Polypeptide release factor 3</fullName>
    </alternativeName>
    <alternativeName>
        <fullName evidence="11">Translation release factor 3</fullName>
    </alternativeName>
</protein>
<dbReference type="FunFam" id="2.40.30.10:FF:000020">
    <property type="entry name" value="Translation elongation factor EF-1"/>
    <property type="match status" value="1"/>
</dbReference>
<dbReference type="InterPro" id="IPR009000">
    <property type="entry name" value="Transl_B-barrel_sf"/>
</dbReference>
<dbReference type="GO" id="GO:0003924">
    <property type="term" value="F:GTPase activity"/>
    <property type="evidence" value="ECO:0007669"/>
    <property type="project" value="InterPro"/>
</dbReference>
<dbReference type="CDD" id="cd03704">
    <property type="entry name" value="eRF3_C_III"/>
    <property type="match status" value="1"/>
</dbReference>
<keyword evidence="17" id="KW-1185">Reference proteome</keyword>
<dbReference type="PRINTS" id="PR00315">
    <property type="entry name" value="ELONGATNFCT"/>
</dbReference>
<dbReference type="InterPro" id="IPR000795">
    <property type="entry name" value="T_Tr_GTP-bd_dom"/>
</dbReference>
<keyword evidence="9" id="KW-0342">GTP-binding</keyword>
<dbReference type="SUPFAM" id="SSF50465">
    <property type="entry name" value="EF-Tu/eEF-1alpha/eIF2-gamma C-terminal domain"/>
    <property type="match status" value="1"/>
</dbReference>
<dbReference type="InterPro" id="IPR003285">
    <property type="entry name" value="Sup35"/>
</dbReference>
<evidence type="ECO:0000256" key="9">
    <source>
        <dbReference type="ARBA" id="ARBA00023134"/>
    </source>
</evidence>
<evidence type="ECO:0000256" key="11">
    <source>
        <dbReference type="ARBA" id="ARBA00030210"/>
    </source>
</evidence>
<dbReference type="EMBL" id="JANBQB010000138">
    <property type="protein sequence ID" value="KAJ1981108.1"/>
    <property type="molecule type" value="Genomic_DNA"/>
</dbReference>
<keyword evidence="8" id="KW-0648">Protein biosynthesis</keyword>
<dbReference type="CDD" id="cd01883">
    <property type="entry name" value="EF1_alpha"/>
    <property type="match status" value="1"/>
</dbReference>
<feature type="compositionally biased region" description="Low complexity" evidence="14">
    <location>
        <begin position="61"/>
        <end position="71"/>
    </location>
</feature>
<feature type="compositionally biased region" description="Polar residues" evidence="14">
    <location>
        <begin position="1"/>
        <end position="10"/>
    </location>
</feature>
<evidence type="ECO:0000313" key="17">
    <source>
        <dbReference type="Proteomes" id="UP001151582"/>
    </source>
</evidence>
<feature type="domain" description="Tr-type G" evidence="15">
    <location>
        <begin position="110"/>
        <end position="336"/>
    </location>
</feature>
<dbReference type="GO" id="GO:0002184">
    <property type="term" value="P:cytoplasmic translational termination"/>
    <property type="evidence" value="ECO:0007669"/>
    <property type="project" value="UniProtKB-ARBA"/>
</dbReference>
<dbReference type="Proteomes" id="UP001151582">
    <property type="component" value="Unassembled WGS sequence"/>
</dbReference>
<dbReference type="InterPro" id="IPR009001">
    <property type="entry name" value="Transl_elong_EF1A/Init_IF2_C"/>
</dbReference>
<dbReference type="AlphaFoldDB" id="A0A9W8B371"/>
<dbReference type="PANTHER" id="PTHR23115">
    <property type="entry name" value="TRANSLATION FACTOR"/>
    <property type="match status" value="1"/>
</dbReference>
<dbReference type="InterPro" id="IPR027417">
    <property type="entry name" value="P-loop_NTPase"/>
</dbReference>
<sequence length="537" mass="58806">MADPTSTPANQDEAATKLGQMNLNADANEFKPSVKAREFVPSWKKATPAPESQEPETKSSPATTTTTPAPAVSKLQAATPTKGASPKIAPKADNDIEDQFDESLLDENFKEHFNIVFIGHVDAGKSTMGGNILFLTGMVDKRTMEKYEREAKEAGRESWYLSWALDLSSEERAKGKTVECGRAYFETTKRRYTILDAPGHKNYVPSMIGGAAQADIGVLVISARRGEFETGFERGGQTREHAVLAKTSGVKKLVVVINKMDDSTVAWAKERYDECVQKLTPFLKGAGYNPKTDLTFLPVSGYTGANLKDPIDPSLCSWYSGPTLLDLLDDMQAVDRKFSGPLRLPITEKYKELGTVIVGKLETGHVKKGQSIVVMPNNKIGDVVAIHAEEEETKVAICGDNVHIRLRGMEEDEISVGSVLCDIKHPVHCVTAFEAHLVILESKNIICAGYNAVLHIHAAVEEVTLGALLQLVDKKTGRKSKRPPPYLKKNQHAIVRLETQKPIVVEPFSVSPQLGRFTLRDEGKTVAIGKITKIVTN</sequence>
<keyword evidence="5" id="KW-0597">Phosphoprotein</keyword>
<evidence type="ECO:0000256" key="5">
    <source>
        <dbReference type="ARBA" id="ARBA00022553"/>
    </source>
</evidence>
<accession>A0A9W8B371</accession>
<evidence type="ECO:0000256" key="12">
    <source>
        <dbReference type="ARBA" id="ARBA00030845"/>
    </source>
</evidence>
<evidence type="ECO:0000256" key="1">
    <source>
        <dbReference type="ARBA" id="ARBA00004496"/>
    </source>
</evidence>
<evidence type="ECO:0000256" key="6">
    <source>
        <dbReference type="ARBA" id="ARBA00022737"/>
    </source>
</evidence>
<dbReference type="GO" id="GO:0005525">
    <property type="term" value="F:GTP binding"/>
    <property type="evidence" value="ECO:0007669"/>
    <property type="project" value="UniProtKB-KW"/>
</dbReference>
<proteinExistence type="inferred from homology"/>
<dbReference type="PRINTS" id="PR01343">
    <property type="entry name" value="YEASTERF"/>
</dbReference>
<organism evidence="16 17">
    <name type="scientific">Dimargaris verticillata</name>
    <dbReference type="NCBI Taxonomy" id="2761393"/>
    <lineage>
        <taxon>Eukaryota</taxon>
        <taxon>Fungi</taxon>
        <taxon>Fungi incertae sedis</taxon>
        <taxon>Zoopagomycota</taxon>
        <taxon>Kickxellomycotina</taxon>
        <taxon>Dimargaritomycetes</taxon>
        <taxon>Dimargaritales</taxon>
        <taxon>Dimargaritaceae</taxon>
        <taxon>Dimargaris</taxon>
    </lineage>
</organism>
<evidence type="ECO:0000256" key="8">
    <source>
        <dbReference type="ARBA" id="ARBA00022917"/>
    </source>
</evidence>
<dbReference type="Pfam" id="PF03144">
    <property type="entry name" value="GTP_EFTU_D2"/>
    <property type="match status" value="1"/>
</dbReference>
<evidence type="ECO:0000256" key="13">
    <source>
        <dbReference type="ARBA" id="ARBA00031881"/>
    </source>
</evidence>
<dbReference type="SUPFAM" id="SSF50447">
    <property type="entry name" value="Translation proteins"/>
    <property type="match status" value="1"/>
</dbReference>
<evidence type="ECO:0000256" key="14">
    <source>
        <dbReference type="SAM" id="MobiDB-lite"/>
    </source>
</evidence>
<evidence type="ECO:0000256" key="10">
    <source>
        <dbReference type="ARBA" id="ARBA00029585"/>
    </source>
</evidence>
<evidence type="ECO:0000256" key="3">
    <source>
        <dbReference type="ARBA" id="ARBA00015765"/>
    </source>
</evidence>
<dbReference type="OrthoDB" id="342024at2759"/>
<dbReference type="PROSITE" id="PS51722">
    <property type="entry name" value="G_TR_2"/>
    <property type="match status" value="1"/>
</dbReference>